<evidence type="ECO:0008006" key="3">
    <source>
        <dbReference type="Google" id="ProtNLM"/>
    </source>
</evidence>
<evidence type="ECO:0000313" key="1">
    <source>
        <dbReference type="EMBL" id="GIU43387.1"/>
    </source>
</evidence>
<dbReference type="PANTHER" id="PTHR21485:SF6">
    <property type="entry name" value="N-ACYLNEURAMINATE CYTIDYLYLTRANSFERASE-RELATED"/>
    <property type="match status" value="1"/>
</dbReference>
<organism evidence="1 2">
    <name type="scientific">Shewanella colwelliana</name>
    <name type="common">Alteromonas colwelliana</name>
    <dbReference type="NCBI Taxonomy" id="23"/>
    <lineage>
        <taxon>Bacteria</taxon>
        <taxon>Pseudomonadati</taxon>
        <taxon>Pseudomonadota</taxon>
        <taxon>Gammaproteobacteria</taxon>
        <taxon>Alteromonadales</taxon>
        <taxon>Shewanellaceae</taxon>
        <taxon>Shewanella</taxon>
    </lineage>
</organism>
<reference evidence="1 2" key="1">
    <citation type="submission" date="2021-05" db="EMBL/GenBank/DDBJ databases">
        <title>Molecular characterization for Shewanella algae harboring chromosomal blaOXA-55-like strains isolated from clinical and environment sample.</title>
        <authorList>
            <person name="Ohama Y."/>
            <person name="Aoki K."/>
            <person name="Harada S."/>
            <person name="Moriya K."/>
            <person name="Ishii Y."/>
            <person name="Tateda K."/>
        </authorList>
    </citation>
    <scope>NUCLEOTIDE SEQUENCE [LARGE SCALE GENOMIC DNA]</scope>
    <source>
        <strain evidence="1 2">MBTL60-118</strain>
    </source>
</reference>
<keyword evidence="2" id="KW-1185">Reference proteome</keyword>
<dbReference type="CDD" id="cd02513">
    <property type="entry name" value="CMP-NeuAc_Synthase"/>
    <property type="match status" value="1"/>
</dbReference>
<dbReference type="InterPro" id="IPR003329">
    <property type="entry name" value="Cytidylyl_trans"/>
</dbReference>
<name>A0ABQ4P781_SHECO</name>
<protein>
    <recommendedName>
        <fullName evidence="3">Acylneuraminate cytidylyltransferase family protein</fullName>
    </recommendedName>
</protein>
<dbReference type="Pfam" id="PF02348">
    <property type="entry name" value="CTP_transf_3"/>
    <property type="match status" value="1"/>
</dbReference>
<comment type="caution">
    <text evidence="1">The sequence shown here is derived from an EMBL/GenBank/DDBJ whole genome shotgun (WGS) entry which is preliminary data.</text>
</comment>
<proteinExistence type="predicted"/>
<accession>A0ABQ4P781</accession>
<dbReference type="SUPFAM" id="SSF53448">
    <property type="entry name" value="Nucleotide-diphospho-sugar transferases"/>
    <property type="match status" value="1"/>
</dbReference>
<evidence type="ECO:0000313" key="2">
    <source>
        <dbReference type="Proteomes" id="UP000773469"/>
    </source>
</evidence>
<gene>
    <name evidence="1" type="primary">neuA_1</name>
    <name evidence="1" type="ORF">TUM3794_28900</name>
</gene>
<dbReference type="EMBL" id="BPEU01000022">
    <property type="protein sequence ID" value="GIU43387.1"/>
    <property type="molecule type" value="Genomic_DNA"/>
</dbReference>
<dbReference type="PANTHER" id="PTHR21485">
    <property type="entry name" value="HAD SUPERFAMILY MEMBERS CMAS AND KDSC"/>
    <property type="match status" value="1"/>
</dbReference>
<dbReference type="RefSeq" id="WP_220757256.1">
    <property type="nucleotide sequence ID" value="NZ_BPEU01000022.1"/>
</dbReference>
<sequence length="234" mass="26293">MKKKILGIIPARGGSKGVIRKNIRSVGGKPLIHWAIDAALKSNLISDFYVTTDDEEIKSVAAAAGAKTILRPAALAEDKTPMIPVLQHLCEKAEDLNGVQYDYVILMQPTAPMRTSDHIDSSIYFLLENSNFDSLVSVYKVDDCHPSRMYTCNDNELIPFYEEPTGALRQDLLPVYHRNGCIYLCERSVLMENDKLIGNKPYAFIMKKSESVNIDDEDDLLMADYLMSRKSNLK</sequence>
<dbReference type="Gene3D" id="3.90.550.10">
    <property type="entry name" value="Spore Coat Polysaccharide Biosynthesis Protein SpsA, Chain A"/>
    <property type="match status" value="1"/>
</dbReference>
<dbReference type="InterPro" id="IPR050793">
    <property type="entry name" value="CMP-NeuNAc_synthase"/>
</dbReference>
<dbReference type="InterPro" id="IPR029044">
    <property type="entry name" value="Nucleotide-diphossugar_trans"/>
</dbReference>
<dbReference type="Proteomes" id="UP000773469">
    <property type="component" value="Unassembled WGS sequence"/>
</dbReference>